<reference evidence="2 3" key="1">
    <citation type="submission" date="2022-12" db="EMBL/GenBank/DDBJ databases">
        <title>Genomic features and morphological characterization of a novel Knufia sp. strain isolated from spacecraft assembly facility.</title>
        <authorList>
            <person name="Teixeira M."/>
            <person name="Chander A.M."/>
            <person name="Stajich J.E."/>
            <person name="Venkateswaran K."/>
        </authorList>
    </citation>
    <scope>NUCLEOTIDE SEQUENCE [LARGE SCALE GENOMIC DNA]</scope>
    <source>
        <strain evidence="2 3">FJI-L2-BK-P2</strain>
    </source>
</reference>
<dbReference type="Proteomes" id="UP001316803">
    <property type="component" value="Unassembled WGS sequence"/>
</dbReference>
<evidence type="ECO:0000256" key="1">
    <source>
        <dbReference type="SAM" id="MobiDB-lite"/>
    </source>
</evidence>
<comment type="caution">
    <text evidence="2">The sequence shown here is derived from an EMBL/GenBank/DDBJ whole genome shotgun (WGS) entry which is preliminary data.</text>
</comment>
<evidence type="ECO:0000313" key="2">
    <source>
        <dbReference type="EMBL" id="KAK5947819.1"/>
    </source>
</evidence>
<accession>A0AAN8E7G5</accession>
<dbReference type="EMBL" id="JAKLMC020000065">
    <property type="protein sequence ID" value="KAK5947819.1"/>
    <property type="molecule type" value="Genomic_DNA"/>
</dbReference>
<name>A0AAN8E7G5_9EURO</name>
<proteinExistence type="predicted"/>
<dbReference type="AlphaFoldDB" id="A0AAN8E7G5"/>
<evidence type="ECO:0000313" key="3">
    <source>
        <dbReference type="Proteomes" id="UP001316803"/>
    </source>
</evidence>
<protein>
    <submittedName>
        <fullName evidence="2">Uncharacterized protein</fullName>
    </submittedName>
</protein>
<organism evidence="2 3">
    <name type="scientific">Knufia fluminis</name>
    <dbReference type="NCBI Taxonomy" id="191047"/>
    <lineage>
        <taxon>Eukaryota</taxon>
        <taxon>Fungi</taxon>
        <taxon>Dikarya</taxon>
        <taxon>Ascomycota</taxon>
        <taxon>Pezizomycotina</taxon>
        <taxon>Eurotiomycetes</taxon>
        <taxon>Chaetothyriomycetidae</taxon>
        <taxon>Chaetothyriales</taxon>
        <taxon>Trichomeriaceae</taxon>
        <taxon>Knufia</taxon>
    </lineage>
</organism>
<feature type="region of interest" description="Disordered" evidence="1">
    <location>
        <begin position="31"/>
        <end position="59"/>
    </location>
</feature>
<keyword evidence="3" id="KW-1185">Reference proteome</keyword>
<feature type="region of interest" description="Disordered" evidence="1">
    <location>
        <begin position="143"/>
        <end position="165"/>
    </location>
</feature>
<sequence length="466" mass="50328">MAPPRSSVGLPRPVVSAGTGMCPLLRMANRARPHHSAASPRDRRAAGTHAGTPHPFAQHRREHHVLLLREPPTKVSRVCASTVFGTAVVGVLGAAAATGPADPDAAVGAVSEVDVDVEADRLQDRNAQRRLATPESAWLVSAHDRAADAARTPSARATADHPPPTPVAQHLSTPIAVHRGSPLTNGSSWPLVDLSLLTELEQLHVQGDVWSRVQETFTGVSHTIRCCLLRGPLVVGTRSDNFFGRIATGLQSLFCQGTHVVGELRTGFPQLAFLALHQTVQRPGVFLCPHATIRAISIEADDSYGRDRVEDLNTLLQLALDHTRPTLELLALRSGLSCILTAETLHRFPRMQHRTTVVLDGAIVMGQPLPTTGTGGLTFPRITVTIDSWLQSGGRTTPSPPNAMNHLTQLDTADSPMTPPQRCRCGHWDRELAFDHAGVDRACFDTYAWLIADPRAPTCGHRWPSR</sequence>
<gene>
    <name evidence="2" type="ORF">OHC33_011160</name>
</gene>